<evidence type="ECO:0000313" key="1">
    <source>
        <dbReference type="EMBL" id="OGF81416.1"/>
    </source>
</evidence>
<organism evidence="1 2">
    <name type="scientific">Candidatus Giovannonibacteria bacterium RIFCSPLOWO2_01_FULL_45_34</name>
    <dbReference type="NCBI Taxonomy" id="1798351"/>
    <lineage>
        <taxon>Bacteria</taxon>
        <taxon>Candidatus Giovannoniibacteriota</taxon>
    </lineage>
</organism>
<accession>A0A1F5X0J1</accession>
<dbReference type="SUPFAM" id="SSF54637">
    <property type="entry name" value="Thioesterase/thiol ester dehydrase-isomerase"/>
    <property type="match status" value="1"/>
</dbReference>
<dbReference type="Proteomes" id="UP000178114">
    <property type="component" value="Unassembled WGS sequence"/>
</dbReference>
<dbReference type="EMBL" id="MFID01000011">
    <property type="protein sequence ID" value="OGF81416.1"/>
    <property type="molecule type" value="Genomic_DNA"/>
</dbReference>
<dbReference type="Gene3D" id="3.10.129.10">
    <property type="entry name" value="Hotdog Thioesterase"/>
    <property type="match status" value="1"/>
</dbReference>
<proteinExistence type="predicted"/>
<sequence>MSSKEKSFQDYFPGNSCYGCGPANKYGMHVTKSDWVTSEHRETMCNWKIKKKYSSAVAGLHGGTSASLVDCHSVWTAIAARYDLEKRPFGSKSIICYVTAEMLIKYLKPVPMNAGLVSIISKVEELKEESRKCILFTELVAKGIICVTAKVIAVRVELSEEVVHGLLNPPKK</sequence>
<reference evidence="1 2" key="1">
    <citation type="journal article" date="2016" name="Nat. Commun.">
        <title>Thousands of microbial genomes shed light on interconnected biogeochemical processes in an aquifer system.</title>
        <authorList>
            <person name="Anantharaman K."/>
            <person name="Brown C.T."/>
            <person name="Hug L.A."/>
            <person name="Sharon I."/>
            <person name="Castelle C.J."/>
            <person name="Probst A.J."/>
            <person name="Thomas B.C."/>
            <person name="Singh A."/>
            <person name="Wilkins M.J."/>
            <person name="Karaoz U."/>
            <person name="Brodie E.L."/>
            <person name="Williams K.H."/>
            <person name="Hubbard S.S."/>
            <person name="Banfield J.F."/>
        </authorList>
    </citation>
    <scope>NUCLEOTIDE SEQUENCE [LARGE SCALE GENOMIC DNA]</scope>
</reference>
<dbReference type="InterPro" id="IPR029069">
    <property type="entry name" value="HotDog_dom_sf"/>
</dbReference>
<evidence type="ECO:0008006" key="3">
    <source>
        <dbReference type="Google" id="ProtNLM"/>
    </source>
</evidence>
<protein>
    <recommendedName>
        <fullName evidence="3">Thioesterase domain-containing protein</fullName>
    </recommendedName>
</protein>
<evidence type="ECO:0000313" key="2">
    <source>
        <dbReference type="Proteomes" id="UP000178114"/>
    </source>
</evidence>
<comment type="caution">
    <text evidence="1">The sequence shown here is derived from an EMBL/GenBank/DDBJ whole genome shotgun (WGS) entry which is preliminary data.</text>
</comment>
<dbReference type="STRING" id="1798351.A2930_01310"/>
<gene>
    <name evidence="1" type="ORF">A2930_01310</name>
</gene>
<name>A0A1F5X0J1_9BACT</name>
<dbReference type="AlphaFoldDB" id="A0A1F5X0J1"/>